<proteinExistence type="predicted"/>
<keyword evidence="2" id="KW-1185">Reference proteome</keyword>
<evidence type="ECO:0000313" key="1">
    <source>
        <dbReference type="EMBL" id="GAA4555878.1"/>
    </source>
</evidence>
<dbReference type="RefSeq" id="WP_345425265.1">
    <property type="nucleotide sequence ID" value="NZ_BAABGT010000094.1"/>
</dbReference>
<dbReference type="Gene3D" id="3.40.50.300">
    <property type="entry name" value="P-loop containing nucleotide triphosphate hydrolases"/>
    <property type="match status" value="1"/>
</dbReference>
<comment type="caution">
    <text evidence="1">The sequence shown here is derived from an EMBL/GenBank/DDBJ whole genome shotgun (WGS) entry which is preliminary data.</text>
</comment>
<gene>
    <name evidence="1" type="ORF">GCM10023175_56930</name>
</gene>
<reference evidence="2" key="1">
    <citation type="journal article" date="2019" name="Int. J. Syst. Evol. Microbiol.">
        <title>The Global Catalogue of Microorganisms (GCM) 10K type strain sequencing project: providing services to taxonomists for standard genome sequencing and annotation.</title>
        <authorList>
            <consortium name="The Broad Institute Genomics Platform"/>
            <consortium name="The Broad Institute Genome Sequencing Center for Infectious Disease"/>
            <person name="Wu L."/>
            <person name="Ma J."/>
        </authorList>
    </citation>
    <scope>NUCLEOTIDE SEQUENCE [LARGE SCALE GENOMIC DNA]</scope>
    <source>
        <strain evidence="2">JCM 17906</strain>
    </source>
</reference>
<dbReference type="EMBL" id="BAABGT010000094">
    <property type="protein sequence ID" value="GAA4555878.1"/>
    <property type="molecule type" value="Genomic_DNA"/>
</dbReference>
<dbReference type="SUPFAM" id="SSF52540">
    <property type="entry name" value="P-loop containing nucleoside triphosphate hydrolases"/>
    <property type="match status" value="1"/>
</dbReference>
<dbReference type="InterPro" id="IPR027417">
    <property type="entry name" value="P-loop_NTPase"/>
</dbReference>
<name>A0ABP8S1N9_9PSEU</name>
<dbReference type="InterPro" id="IPR052922">
    <property type="entry name" value="Cytidylate_Kinase-2"/>
</dbReference>
<sequence>MLLGPADPLPAPVRRVAIAGCSGSGKSTLARALAALPYTELDGLFHGPDWIERPTFDADVRALVARDRWVTDYGYGRARPLLLPRLDLLVWLDLPRWRVMTQVVPRTVVRRVRRVELWNGNVEPPFRSVLTDPDHIVRWAWRTHPKTAVQVGRAREARPELPVVRLRSRREVRRWLAGPADALRAIPLADRRQAG</sequence>
<organism evidence="1 2">
    <name type="scientific">Pseudonocardia xishanensis</name>
    <dbReference type="NCBI Taxonomy" id="630995"/>
    <lineage>
        <taxon>Bacteria</taxon>
        <taxon>Bacillati</taxon>
        <taxon>Actinomycetota</taxon>
        <taxon>Actinomycetes</taxon>
        <taxon>Pseudonocardiales</taxon>
        <taxon>Pseudonocardiaceae</taxon>
        <taxon>Pseudonocardia</taxon>
    </lineage>
</organism>
<dbReference type="GO" id="GO:0016301">
    <property type="term" value="F:kinase activity"/>
    <property type="evidence" value="ECO:0007669"/>
    <property type="project" value="UniProtKB-KW"/>
</dbReference>
<evidence type="ECO:0000313" key="2">
    <source>
        <dbReference type="Proteomes" id="UP001501598"/>
    </source>
</evidence>
<keyword evidence="1" id="KW-0808">Transferase</keyword>
<dbReference type="PANTHER" id="PTHR37816">
    <property type="entry name" value="YALI0E33011P"/>
    <property type="match status" value="1"/>
</dbReference>
<keyword evidence="1" id="KW-0418">Kinase</keyword>
<accession>A0ABP8S1N9</accession>
<dbReference type="PANTHER" id="PTHR37816:SF1">
    <property type="entry name" value="TOXIN"/>
    <property type="match status" value="1"/>
</dbReference>
<protein>
    <submittedName>
        <fullName evidence="1">Adenylate kinase</fullName>
    </submittedName>
</protein>
<dbReference type="Proteomes" id="UP001501598">
    <property type="component" value="Unassembled WGS sequence"/>
</dbReference>